<dbReference type="PROSITE" id="PS51774">
    <property type="entry name" value="NAB"/>
    <property type="match status" value="1"/>
</dbReference>
<dbReference type="InterPro" id="IPR011684">
    <property type="entry name" value="NAB"/>
</dbReference>
<proteinExistence type="predicted"/>
<feature type="coiled-coil region" evidence="2">
    <location>
        <begin position="383"/>
        <end position="512"/>
    </location>
</feature>
<protein>
    <submittedName>
        <fullName evidence="5">COP1-interactive protein 1</fullName>
    </submittedName>
</protein>
<feature type="coiled-coil region" evidence="2">
    <location>
        <begin position="186"/>
        <end position="347"/>
    </location>
</feature>
<keyword evidence="6" id="KW-1185">Reference proteome</keyword>
<organism evidence="5 6">
    <name type="scientific">Forsythia ovata</name>
    <dbReference type="NCBI Taxonomy" id="205694"/>
    <lineage>
        <taxon>Eukaryota</taxon>
        <taxon>Viridiplantae</taxon>
        <taxon>Streptophyta</taxon>
        <taxon>Embryophyta</taxon>
        <taxon>Tracheophyta</taxon>
        <taxon>Spermatophyta</taxon>
        <taxon>Magnoliopsida</taxon>
        <taxon>eudicotyledons</taxon>
        <taxon>Gunneridae</taxon>
        <taxon>Pentapetalae</taxon>
        <taxon>asterids</taxon>
        <taxon>lamiids</taxon>
        <taxon>Lamiales</taxon>
        <taxon>Oleaceae</taxon>
        <taxon>Forsythieae</taxon>
        <taxon>Forsythia</taxon>
    </lineage>
</organism>
<evidence type="ECO:0000256" key="1">
    <source>
        <dbReference type="ARBA" id="ARBA00023054"/>
    </source>
</evidence>
<feature type="coiled-coil region" evidence="2">
    <location>
        <begin position="552"/>
        <end position="587"/>
    </location>
</feature>
<feature type="compositionally biased region" description="Low complexity" evidence="3">
    <location>
        <begin position="74"/>
        <end position="90"/>
    </location>
</feature>
<dbReference type="AlphaFoldDB" id="A0ABD1WMN9"/>
<dbReference type="PANTHER" id="PTHR47357">
    <property type="entry name" value="COP1-INTERACTIVE PROTEIN 1"/>
    <property type="match status" value="1"/>
</dbReference>
<dbReference type="EMBL" id="JBFOLJ010000003">
    <property type="protein sequence ID" value="KAL2550966.1"/>
    <property type="molecule type" value="Genomic_DNA"/>
</dbReference>
<feature type="compositionally biased region" description="Basic and acidic residues" evidence="3">
    <location>
        <begin position="104"/>
        <end position="122"/>
    </location>
</feature>
<evidence type="ECO:0000256" key="3">
    <source>
        <dbReference type="SAM" id="MobiDB-lite"/>
    </source>
</evidence>
<gene>
    <name evidence="5" type="ORF">Fot_12496</name>
</gene>
<dbReference type="Proteomes" id="UP001604277">
    <property type="component" value="Unassembled WGS sequence"/>
</dbReference>
<comment type="caution">
    <text evidence="5">The sequence shown here is derived from an EMBL/GenBank/DDBJ whole genome shotgun (WGS) entry which is preliminary data.</text>
</comment>
<keyword evidence="1 2" id="KW-0175">Coiled coil</keyword>
<evidence type="ECO:0000313" key="5">
    <source>
        <dbReference type="EMBL" id="KAL2550966.1"/>
    </source>
</evidence>
<name>A0ABD1WMN9_9LAMI</name>
<reference evidence="6" key="1">
    <citation type="submission" date="2024-07" db="EMBL/GenBank/DDBJ databases">
        <title>Two chromosome-level genome assemblies of Korean endemic species Abeliophyllum distichum and Forsythia ovata (Oleaceae).</title>
        <authorList>
            <person name="Jang H."/>
        </authorList>
    </citation>
    <scope>NUCLEOTIDE SEQUENCE [LARGE SCALE GENOMIC DNA]</scope>
</reference>
<evidence type="ECO:0000256" key="2">
    <source>
        <dbReference type="SAM" id="Coils"/>
    </source>
</evidence>
<feature type="coiled-coil region" evidence="2">
    <location>
        <begin position="687"/>
        <end position="721"/>
    </location>
</feature>
<feature type="region of interest" description="Disordered" evidence="3">
    <location>
        <begin position="70"/>
        <end position="122"/>
    </location>
</feature>
<evidence type="ECO:0000313" key="6">
    <source>
        <dbReference type="Proteomes" id="UP001604277"/>
    </source>
</evidence>
<feature type="domain" description="NAB" evidence="4">
    <location>
        <begin position="1"/>
        <end position="64"/>
    </location>
</feature>
<evidence type="ECO:0000259" key="4">
    <source>
        <dbReference type="PROSITE" id="PS51774"/>
    </source>
</evidence>
<accession>A0ABD1WMN9</accession>
<dbReference type="PANTHER" id="PTHR47357:SF4">
    <property type="entry name" value="MYOSIN HEAVY CHAIN-LIKE PROTEIN"/>
    <property type="match status" value="1"/>
</dbReference>
<sequence length="752" mass="88205">MRSSLFIADIESKVKRILKLTKNINQGNKDGNQKKKSEVVHLVEDFQKQYESLYYLYEDLRGEVKKKVNEGDYENSASSTDSESYYSPDELNSEDGEIGSESPEVPHGDEQERETSDFEDTILKDKLTSTSEVKETIILGSESPFSNFLQSGETLKDLGIQNGESESTKQILLDSSVLLKGRFVEREELLSLIKELEGQVEKWKLESETLSTQRRNLEEQIECKSNEAKELQERNSSLEAKVFELEATFKEKESQFFDVRKKFEENKKFYLSRIEGLEAQANNLQLEIKTSHTQKDELEEQLSCETTKEFSQVEDLMERVDLLREELDCMRSQKARLELELEMRSKETSECLIKIKNLNDNLTNQTLNEQGALEEKEDLQVHVTDLELEVHSLSSQKSDLEEQIMSINHEAYQSKAEKEELDAKNFKLQKVLSDRENEPFTQKRKFKDYQNTVSAQIASLTEQVKILEKKLDALQTEKDGFQLELEALQNEKNRLQIDLEREKSDKEKSTIELNNKVSDQQRIRIELEDVVSKLKDKNKQVQTSFADSKLNFQIAERKVEEMVEELRKQFEDNLRILSQRIRIAEQLHTENRDWYRKKKEMYEQENQDTSHAAKDMLNSLDTVTLKLEECNANFMNRISKASCELKFANDWAMRKNKALVHMREDSDCLLAQLDDKEAEILLFRERLWKSENKVREVEKMMKEKEEAMLGLQEEKREAIRQLCVWIDYHRSRSDYYKKILSEITPPCRRMAS</sequence>